<dbReference type="EMBL" id="FOHK01000002">
    <property type="protein sequence ID" value="SES84145.1"/>
    <property type="molecule type" value="Genomic_DNA"/>
</dbReference>
<accession>A0A1H9ZR38</accession>
<reference evidence="1 2" key="1">
    <citation type="submission" date="2016-10" db="EMBL/GenBank/DDBJ databases">
        <authorList>
            <person name="de Groot N.N."/>
        </authorList>
    </citation>
    <scope>NUCLEOTIDE SEQUENCE [LARGE SCALE GENOMIC DNA]</scope>
    <source>
        <strain evidence="1 2">DSM 19706</strain>
    </source>
</reference>
<proteinExistence type="predicted"/>
<dbReference type="OrthoDB" id="9777645at2"/>
<dbReference type="RefSeq" id="WP_093327488.1">
    <property type="nucleotide sequence ID" value="NZ_AP027363.1"/>
</dbReference>
<sequence length="476" mass="54056">MAIISKTKLKKLKHSASDLLQKSLDQHVTLAVTGLSRSGKTAFITSLVNQLLNEGNGSELSFFNPVHQGRYIAAKRVNQKHFHIPRFDYETAMQAFTQDPVQWPQPTKGISELRLAIKYRPASGLLKYTSDTATLTLDITDYPGEWLLDLPMLKLTYEEWSERMLELMKSEPRAEVSQAFIDEIKEIDPLAPCSEEVLAQLAEKYTALLHQYRDELGLSIIQPGRFILPGELENAPILQFFPYTSMDELDYDSYIEASGDSFIGMLRARYLEYRERVVKKFYKEHFVHFDRQIILADCLTPLNQGEAAFHELSQAISLIMESFDYGKSGFLRRLFSPKIDRLLFAATKADHVTVDQHGALVSLLNQLVHSSKHELDFEQIQMKTLALSSVKTTKNGKSMHQGKTVPVIQGHRLDDGQLITVFPGSVPSKLPEQQYWQNKAFNFISFAPIKSPSAHTPLPHMRLDQALQFLLGDKLA</sequence>
<dbReference type="STRING" id="349064.SAMN05660429_00556"/>
<dbReference type="PANTHER" id="PTHR38605:SF1">
    <property type="entry name" value="ATPASE"/>
    <property type="match status" value="1"/>
</dbReference>
<dbReference type="Pfam" id="PF04317">
    <property type="entry name" value="DUF463"/>
    <property type="match status" value="1"/>
</dbReference>
<dbReference type="PANTHER" id="PTHR38605">
    <property type="entry name" value="ATPASE-RELATED"/>
    <property type="match status" value="1"/>
</dbReference>
<dbReference type="AlphaFoldDB" id="A0A1H9ZR38"/>
<dbReference type="PIRSF" id="PIRSF019381">
    <property type="entry name" value="YcjX"/>
    <property type="match status" value="1"/>
</dbReference>
<name>A0A1H9ZR38_THASX</name>
<evidence type="ECO:0000313" key="1">
    <source>
        <dbReference type="EMBL" id="SES84145.1"/>
    </source>
</evidence>
<evidence type="ECO:0008006" key="3">
    <source>
        <dbReference type="Google" id="ProtNLM"/>
    </source>
</evidence>
<protein>
    <recommendedName>
        <fullName evidence="3">YcjX family protein</fullName>
    </recommendedName>
</protein>
<evidence type="ECO:0000313" key="2">
    <source>
        <dbReference type="Proteomes" id="UP000199308"/>
    </source>
</evidence>
<keyword evidence="2" id="KW-1185">Reference proteome</keyword>
<dbReference type="Proteomes" id="UP000199308">
    <property type="component" value="Unassembled WGS sequence"/>
</dbReference>
<gene>
    <name evidence="1" type="ORF">SAMN05660429_00556</name>
</gene>
<organism evidence="1 2">
    <name type="scientific">Thalassotalea agarivorans</name>
    <name type="common">Thalassomonas agarivorans</name>
    <dbReference type="NCBI Taxonomy" id="349064"/>
    <lineage>
        <taxon>Bacteria</taxon>
        <taxon>Pseudomonadati</taxon>
        <taxon>Pseudomonadota</taxon>
        <taxon>Gammaproteobacteria</taxon>
        <taxon>Alteromonadales</taxon>
        <taxon>Colwelliaceae</taxon>
        <taxon>Thalassotalea</taxon>
    </lineage>
</organism>
<dbReference type="InterPro" id="IPR007413">
    <property type="entry name" value="YcjX-like"/>
</dbReference>